<evidence type="ECO:0000313" key="2">
    <source>
        <dbReference type="Proteomes" id="UP001148629"/>
    </source>
</evidence>
<gene>
    <name evidence="1" type="ORF">NM208_g8313</name>
</gene>
<organism evidence="1 2">
    <name type="scientific">Fusarium decemcellulare</name>
    <dbReference type="NCBI Taxonomy" id="57161"/>
    <lineage>
        <taxon>Eukaryota</taxon>
        <taxon>Fungi</taxon>
        <taxon>Dikarya</taxon>
        <taxon>Ascomycota</taxon>
        <taxon>Pezizomycotina</taxon>
        <taxon>Sordariomycetes</taxon>
        <taxon>Hypocreomycetidae</taxon>
        <taxon>Hypocreales</taxon>
        <taxon>Nectriaceae</taxon>
        <taxon>Fusarium</taxon>
        <taxon>Fusarium decemcellulare species complex</taxon>
    </lineage>
</organism>
<evidence type="ECO:0000313" key="1">
    <source>
        <dbReference type="EMBL" id="KAJ3532716.1"/>
    </source>
</evidence>
<protein>
    <submittedName>
        <fullName evidence="1">Uncharacterized protein</fullName>
    </submittedName>
</protein>
<accession>A0ACC1S6D3</accession>
<comment type="caution">
    <text evidence="1">The sequence shown here is derived from an EMBL/GenBank/DDBJ whole genome shotgun (WGS) entry which is preliminary data.</text>
</comment>
<proteinExistence type="predicted"/>
<name>A0ACC1S6D3_9HYPO</name>
<keyword evidence="2" id="KW-1185">Reference proteome</keyword>
<dbReference type="Proteomes" id="UP001148629">
    <property type="component" value="Unassembled WGS sequence"/>
</dbReference>
<sequence length="120" mass="13178">MKLWSLALIAPVVSATCAGDQLRLVFLRLNPDPQGGPLETHEVCPAAGSCVNMQSGPDGWSQKVGQVTMDGRTCVRFFKSYGCPAGQEVWQPGCPDSNWGEKVPLNWQHGAMKSYTVWRR</sequence>
<reference evidence="1" key="1">
    <citation type="submission" date="2022-08" db="EMBL/GenBank/DDBJ databases">
        <title>Genome Sequence of Fusarium decemcellulare.</title>
        <authorList>
            <person name="Buettner E."/>
        </authorList>
    </citation>
    <scope>NUCLEOTIDE SEQUENCE</scope>
    <source>
        <strain evidence="1">Babe19</strain>
    </source>
</reference>
<dbReference type="EMBL" id="JANRMS010000934">
    <property type="protein sequence ID" value="KAJ3532716.1"/>
    <property type="molecule type" value="Genomic_DNA"/>
</dbReference>